<organism evidence="1">
    <name type="scientific">Gaeumannomyces tritici (strain R3-111a-1)</name>
    <name type="common">Wheat and barley take-all root rot fungus</name>
    <name type="synonym">Gaeumannomyces graminis var. tritici</name>
    <dbReference type="NCBI Taxonomy" id="644352"/>
    <lineage>
        <taxon>Eukaryota</taxon>
        <taxon>Fungi</taxon>
        <taxon>Dikarya</taxon>
        <taxon>Ascomycota</taxon>
        <taxon>Pezizomycotina</taxon>
        <taxon>Sordariomycetes</taxon>
        <taxon>Sordariomycetidae</taxon>
        <taxon>Magnaporthales</taxon>
        <taxon>Magnaporthaceae</taxon>
        <taxon>Gaeumannomyces</taxon>
    </lineage>
</organism>
<reference evidence="2" key="4">
    <citation type="journal article" date="2015" name="G3 (Bethesda)">
        <title>Genome sequences of three phytopathogenic species of the Magnaporthaceae family of fungi.</title>
        <authorList>
            <person name="Okagaki L.H."/>
            <person name="Nunes C.C."/>
            <person name="Sailsbery J."/>
            <person name="Clay B."/>
            <person name="Brown D."/>
            <person name="John T."/>
            <person name="Oh Y."/>
            <person name="Young N."/>
            <person name="Fitzgerald M."/>
            <person name="Haas B.J."/>
            <person name="Zeng Q."/>
            <person name="Young S."/>
            <person name="Adiconis X."/>
            <person name="Fan L."/>
            <person name="Levin J.Z."/>
            <person name="Mitchell T.K."/>
            <person name="Okubara P.A."/>
            <person name="Farman M.L."/>
            <person name="Kohn L.M."/>
            <person name="Birren B."/>
            <person name="Ma L.-J."/>
            <person name="Dean R.A."/>
        </authorList>
    </citation>
    <scope>NUCLEOTIDE SEQUENCE</scope>
    <source>
        <strain evidence="2">R3-111a-1</strain>
    </source>
</reference>
<reference evidence="3" key="1">
    <citation type="submission" date="2010-07" db="EMBL/GenBank/DDBJ databases">
        <title>The genome sequence of Gaeumannomyces graminis var. tritici strain R3-111a-1.</title>
        <authorList>
            <consortium name="The Broad Institute Genome Sequencing Platform"/>
            <person name="Ma L.-J."/>
            <person name="Dead R."/>
            <person name="Young S."/>
            <person name="Zeng Q."/>
            <person name="Koehrsen M."/>
            <person name="Alvarado L."/>
            <person name="Berlin A."/>
            <person name="Chapman S.B."/>
            <person name="Chen Z."/>
            <person name="Freedman E."/>
            <person name="Gellesch M."/>
            <person name="Goldberg J."/>
            <person name="Griggs A."/>
            <person name="Gujja S."/>
            <person name="Heilman E.R."/>
            <person name="Heiman D."/>
            <person name="Hepburn T."/>
            <person name="Howarth C."/>
            <person name="Jen D."/>
            <person name="Larson L."/>
            <person name="Mehta T."/>
            <person name="Neiman D."/>
            <person name="Pearson M."/>
            <person name="Roberts A."/>
            <person name="Saif S."/>
            <person name="Shea T."/>
            <person name="Shenoy N."/>
            <person name="Sisk P."/>
            <person name="Stolte C."/>
            <person name="Sykes S."/>
            <person name="Walk T."/>
            <person name="White J."/>
            <person name="Yandava C."/>
            <person name="Haas B."/>
            <person name="Nusbaum C."/>
            <person name="Birren B."/>
        </authorList>
    </citation>
    <scope>NUCLEOTIDE SEQUENCE [LARGE SCALE GENOMIC DNA]</scope>
    <source>
        <strain evidence="3">R3-111a-1</strain>
    </source>
</reference>
<gene>
    <name evidence="2" type="primary">20346447</name>
    <name evidence="1" type="ORF">GGTG_05989</name>
</gene>
<sequence>MKGAFCLNRSAHKSRASAVVDVLSKVRYCPGHRGMTHGLVGGNLLMISLLLVLPEAP</sequence>
<keyword evidence="3" id="KW-1185">Reference proteome</keyword>
<dbReference type="EnsemblFungi" id="EJT76065">
    <property type="protein sequence ID" value="EJT76065"/>
    <property type="gene ID" value="GGTG_05989"/>
</dbReference>
<dbReference type="AlphaFoldDB" id="J3NXI3"/>
<dbReference type="GeneID" id="20346447"/>
<dbReference type="EMBL" id="GL385397">
    <property type="protein sequence ID" value="EJT76065.1"/>
    <property type="molecule type" value="Genomic_DNA"/>
</dbReference>
<accession>J3NXI3</accession>
<protein>
    <submittedName>
        <fullName evidence="1 2">Uncharacterized protein</fullName>
    </submittedName>
</protein>
<evidence type="ECO:0000313" key="3">
    <source>
        <dbReference type="Proteomes" id="UP000006039"/>
    </source>
</evidence>
<name>J3NXI3_GAET3</name>
<reference evidence="1" key="2">
    <citation type="submission" date="2010-07" db="EMBL/GenBank/DDBJ databases">
        <authorList>
            <consortium name="The Broad Institute Genome Sequencing Platform"/>
            <consortium name="Broad Institute Genome Sequencing Center for Infectious Disease"/>
            <person name="Ma L.-J."/>
            <person name="Dead R."/>
            <person name="Young S."/>
            <person name="Zeng Q."/>
            <person name="Koehrsen M."/>
            <person name="Alvarado L."/>
            <person name="Berlin A."/>
            <person name="Chapman S.B."/>
            <person name="Chen Z."/>
            <person name="Freedman E."/>
            <person name="Gellesch M."/>
            <person name="Goldberg J."/>
            <person name="Griggs A."/>
            <person name="Gujja S."/>
            <person name="Heilman E.R."/>
            <person name="Heiman D."/>
            <person name="Hepburn T."/>
            <person name="Howarth C."/>
            <person name="Jen D."/>
            <person name="Larson L."/>
            <person name="Mehta T."/>
            <person name="Neiman D."/>
            <person name="Pearson M."/>
            <person name="Roberts A."/>
            <person name="Saif S."/>
            <person name="Shea T."/>
            <person name="Shenoy N."/>
            <person name="Sisk P."/>
            <person name="Stolte C."/>
            <person name="Sykes S."/>
            <person name="Walk T."/>
            <person name="White J."/>
            <person name="Yandava C."/>
            <person name="Haas B."/>
            <person name="Nusbaum C."/>
            <person name="Birren B."/>
        </authorList>
    </citation>
    <scope>NUCLEOTIDE SEQUENCE</scope>
    <source>
        <strain evidence="1">R3-111a-1</strain>
    </source>
</reference>
<evidence type="ECO:0000313" key="1">
    <source>
        <dbReference type="EMBL" id="EJT76065.1"/>
    </source>
</evidence>
<evidence type="ECO:0000313" key="2">
    <source>
        <dbReference type="EnsemblFungi" id="EJT76065"/>
    </source>
</evidence>
<dbReference type="Proteomes" id="UP000006039">
    <property type="component" value="Unassembled WGS sequence"/>
</dbReference>
<dbReference type="VEuPathDB" id="FungiDB:GGTG_05989"/>
<proteinExistence type="predicted"/>
<reference evidence="1" key="3">
    <citation type="submission" date="2010-09" db="EMBL/GenBank/DDBJ databases">
        <title>Annotation of Gaeumannomyces graminis var. tritici R3-111a-1.</title>
        <authorList>
            <consortium name="The Broad Institute Genome Sequencing Platform"/>
            <person name="Ma L.-J."/>
            <person name="Dead R."/>
            <person name="Young S.K."/>
            <person name="Zeng Q."/>
            <person name="Gargeya S."/>
            <person name="Fitzgerald M."/>
            <person name="Haas B."/>
            <person name="Abouelleil A."/>
            <person name="Alvarado L."/>
            <person name="Arachchi H.M."/>
            <person name="Berlin A."/>
            <person name="Brown A."/>
            <person name="Chapman S.B."/>
            <person name="Chen Z."/>
            <person name="Dunbar C."/>
            <person name="Freedman E."/>
            <person name="Gearin G."/>
            <person name="Gellesch M."/>
            <person name="Goldberg J."/>
            <person name="Griggs A."/>
            <person name="Gujja S."/>
            <person name="Heiman D."/>
            <person name="Howarth C."/>
            <person name="Larson L."/>
            <person name="Lui A."/>
            <person name="MacDonald P.J.P."/>
            <person name="Mehta T."/>
            <person name="Montmayeur A."/>
            <person name="Murphy C."/>
            <person name="Neiman D."/>
            <person name="Pearson M."/>
            <person name="Priest M."/>
            <person name="Roberts A."/>
            <person name="Saif S."/>
            <person name="Shea T."/>
            <person name="Shenoy N."/>
            <person name="Sisk P."/>
            <person name="Stolte C."/>
            <person name="Sykes S."/>
            <person name="Yandava C."/>
            <person name="Wortman J."/>
            <person name="Nusbaum C."/>
            <person name="Birren B."/>
        </authorList>
    </citation>
    <scope>NUCLEOTIDE SEQUENCE</scope>
    <source>
        <strain evidence="1">R3-111a-1</strain>
    </source>
</reference>
<dbReference type="HOGENOM" id="CLU_2996609_0_0_1"/>
<reference evidence="2" key="5">
    <citation type="submission" date="2018-04" db="UniProtKB">
        <authorList>
            <consortium name="EnsemblFungi"/>
        </authorList>
    </citation>
    <scope>IDENTIFICATION</scope>
    <source>
        <strain evidence="2">R3-111a-1</strain>
    </source>
</reference>
<dbReference type="RefSeq" id="XP_009222065.1">
    <property type="nucleotide sequence ID" value="XM_009223801.1"/>
</dbReference>